<dbReference type="GeneID" id="68355349"/>
<dbReference type="AlphaFoldDB" id="A0A9P8SJH1"/>
<sequence length="101" mass="10747">MDVDFYWGTNGDGTEDTKSVGLTDPHPLMIKSRHAAADAYVFMASGGRCYLWNMATGDVFQYVKPADSIASWPDEEAWGKGAGGDSVAGAGFLGGSWFDEG</sequence>
<evidence type="ECO:0000313" key="2">
    <source>
        <dbReference type="EMBL" id="KAH0963710.1"/>
    </source>
</evidence>
<protein>
    <submittedName>
        <fullName evidence="2">Uncharacterized protein</fullName>
    </submittedName>
</protein>
<keyword evidence="3" id="KW-1185">Reference proteome</keyword>
<dbReference type="OrthoDB" id="5350472at2759"/>
<feature type="region of interest" description="Disordered" evidence="1">
    <location>
        <begin position="1"/>
        <end position="22"/>
    </location>
</feature>
<accession>A0A9P8SJH1</accession>
<organism evidence="2 3">
    <name type="scientific">Hirsutella rhossiliensis</name>
    <dbReference type="NCBI Taxonomy" id="111463"/>
    <lineage>
        <taxon>Eukaryota</taxon>
        <taxon>Fungi</taxon>
        <taxon>Dikarya</taxon>
        <taxon>Ascomycota</taxon>
        <taxon>Pezizomycotina</taxon>
        <taxon>Sordariomycetes</taxon>
        <taxon>Hypocreomycetidae</taxon>
        <taxon>Hypocreales</taxon>
        <taxon>Ophiocordycipitaceae</taxon>
        <taxon>Hirsutella</taxon>
    </lineage>
</organism>
<dbReference type="EMBL" id="JAIZPD010000005">
    <property type="protein sequence ID" value="KAH0963710.1"/>
    <property type="molecule type" value="Genomic_DNA"/>
</dbReference>
<reference evidence="2" key="1">
    <citation type="submission" date="2021-09" db="EMBL/GenBank/DDBJ databases">
        <title>A high-quality genome of the endoparasitic fungus Hirsutella rhossiliensis with a comparison of Hirsutella genomes reveals transposable elements contributing to genome size variation.</title>
        <authorList>
            <person name="Lin R."/>
            <person name="Jiao Y."/>
            <person name="Sun X."/>
            <person name="Ling J."/>
            <person name="Xie B."/>
            <person name="Cheng X."/>
        </authorList>
    </citation>
    <scope>NUCLEOTIDE SEQUENCE</scope>
    <source>
        <strain evidence="2">HR02</strain>
    </source>
</reference>
<proteinExistence type="predicted"/>
<dbReference type="Proteomes" id="UP000824596">
    <property type="component" value="Unassembled WGS sequence"/>
</dbReference>
<name>A0A9P8SJH1_9HYPO</name>
<gene>
    <name evidence="2" type="ORF">HRG_06220</name>
</gene>
<evidence type="ECO:0000256" key="1">
    <source>
        <dbReference type="SAM" id="MobiDB-lite"/>
    </source>
</evidence>
<dbReference type="RefSeq" id="XP_044721223.1">
    <property type="nucleotide sequence ID" value="XM_044864691.1"/>
</dbReference>
<comment type="caution">
    <text evidence="2">The sequence shown here is derived from an EMBL/GenBank/DDBJ whole genome shotgun (WGS) entry which is preliminary data.</text>
</comment>
<evidence type="ECO:0000313" key="3">
    <source>
        <dbReference type="Proteomes" id="UP000824596"/>
    </source>
</evidence>